<dbReference type="RefSeq" id="WP_016099573.1">
    <property type="nucleotide sequence ID" value="NZ_KB976548.1"/>
</dbReference>
<evidence type="ECO:0000313" key="3">
    <source>
        <dbReference type="Proteomes" id="UP000014009"/>
    </source>
</evidence>
<comment type="caution">
    <text evidence="2">The sequence shown here is derived from an EMBL/GenBank/DDBJ whole genome shotgun (WGS) entry which is preliminary data.</text>
</comment>
<keyword evidence="1" id="KW-1133">Transmembrane helix</keyword>
<dbReference type="AlphaFoldDB" id="A0A9W5QN21"/>
<accession>A0A9W5QN21</accession>
<sequence length="40" mass="4678">MEEYDGLHSTKESWEIFFINLIICTVLVLIGSFLLGMLWD</sequence>
<organism evidence="2 3">
    <name type="scientific">Bacillus cereus HuB4-4</name>
    <dbReference type="NCBI Taxonomy" id="1053211"/>
    <lineage>
        <taxon>Bacteria</taxon>
        <taxon>Bacillati</taxon>
        <taxon>Bacillota</taxon>
        <taxon>Bacilli</taxon>
        <taxon>Bacillales</taxon>
        <taxon>Bacillaceae</taxon>
        <taxon>Bacillus</taxon>
        <taxon>Bacillus cereus group</taxon>
    </lineage>
</organism>
<evidence type="ECO:0000256" key="1">
    <source>
        <dbReference type="SAM" id="Phobius"/>
    </source>
</evidence>
<protein>
    <submittedName>
        <fullName evidence="2">Uncharacterized protein</fullName>
    </submittedName>
</protein>
<dbReference type="Proteomes" id="UP000014009">
    <property type="component" value="Unassembled WGS sequence"/>
</dbReference>
<name>A0A9W5QN21_BACCE</name>
<keyword evidence="1" id="KW-0812">Transmembrane</keyword>
<gene>
    <name evidence="2" type="ORF">IGM_06529</name>
</gene>
<reference evidence="2 3" key="1">
    <citation type="submission" date="2012-12" db="EMBL/GenBank/DDBJ databases">
        <title>The Genome Sequence of Bacillus cereus HuB4-4.</title>
        <authorList>
            <consortium name="The Broad Institute Genome Sequencing Platform"/>
            <consortium name="The Broad Institute Genome Sequencing Center for Infectious Disease"/>
            <person name="Feldgarden M."/>
            <person name="Van der Auwera G.A."/>
            <person name="Mahillon J."/>
            <person name="Duprez V."/>
            <person name="Timmery S."/>
            <person name="Mattelet C."/>
            <person name="Dierick K."/>
            <person name="Sun M."/>
            <person name="Yu Z."/>
            <person name="Zhu L."/>
            <person name="Hu X."/>
            <person name="Shank E.B."/>
            <person name="Swiecicka I."/>
            <person name="Hansen B.M."/>
            <person name="Andrup L."/>
            <person name="Walker B."/>
            <person name="Young S.K."/>
            <person name="Zeng Q."/>
            <person name="Gargeya S."/>
            <person name="Fitzgerald M."/>
            <person name="Haas B."/>
            <person name="Abouelleil A."/>
            <person name="Alvarado L."/>
            <person name="Arachchi H.M."/>
            <person name="Berlin A.M."/>
            <person name="Chapman S.B."/>
            <person name="Dewar J."/>
            <person name="Goldberg J."/>
            <person name="Griggs A."/>
            <person name="Gujja S."/>
            <person name="Hansen M."/>
            <person name="Howarth C."/>
            <person name="Imamovic A."/>
            <person name="Larimer J."/>
            <person name="McCowan C."/>
            <person name="Murphy C."/>
            <person name="Neiman D."/>
            <person name="Pearson M."/>
            <person name="Priest M."/>
            <person name="Roberts A."/>
            <person name="Saif S."/>
            <person name="Shea T."/>
            <person name="Sisk P."/>
            <person name="Sykes S."/>
            <person name="Wortman J."/>
            <person name="Nusbaum C."/>
            <person name="Birren B."/>
        </authorList>
    </citation>
    <scope>NUCLEOTIDE SEQUENCE [LARGE SCALE GENOMIC DNA]</scope>
    <source>
        <strain evidence="2 3">HuB4-4</strain>
    </source>
</reference>
<dbReference type="EMBL" id="AHEF01000104">
    <property type="protein sequence ID" value="EOP78922.1"/>
    <property type="molecule type" value="Genomic_DNA"/>
</dbReference>
<keyword evidence="1" id="KW-0472">Membrane</keyword>
<feature type="transmembrane region" description="Helical" evidence="1">
    <location>
        <begin position="16"/>
        <end position="39"/>
    </location>
</feature>
<evidence type="ECO:0000313" key="2">
    <source>
        <dbReference type="EMBL" id="EOP78922.1"/>
    </source>
</evidence>
<proteinExistence type="predicted"/>